<evidence type="ECO:0000313" key="3">
    <source>
        <dbReference type="Proteomes" id="UP000290540"/>
    </source>
</evidence>
<dbReference type="Proteomes" id="UP000290540">
    <property type="component" value="Unassembled WGS sequence"/>
</dbReference>
<gene>
    <name evidence="2" type="ORF">BFJ63_vAg18418</name>
</gene>
<dbReference type="EMBL" id="MQTW01000977">
    <property type="protein sequence ID" value="RYC78709.1"/>
    <property type="molecule type" value="Genomic_DNA"/>
</dbReference>
<reference evidence="2 3" key="1">
    <citation type="submission" date="2016-12" db="EMBL/GenBank/DDBJ databases">
        <title>Draft genome sequence of Fusarium oxysporum causing rot on Narcissus.</title>
        <authorList>
            <person name="Armitage A.D."/>
            <person name="Taylor A."/>
            <person name="Clarkson J.P."/>
            <person name="Harrison R.J."/>
            <person name="Jackson A.C."/>
        </authorList>
    </citation>
    <scope>NUCLEOTIDE SEQUENCE [LARGE SCALE GENOMIC DNA]</scope>
    <source>
        <strain evidence="2 3">N139</strain>
    </source>
</reference>
<comment type="caution">
    <text evidence="2">The sequence shown here is derived from an EMBL/GenBank/DDBJ whole genome shotgun (WGS) entry which is preliminary data.</text>
</comment>
<feature type="chain" id="PRO_5020549021" evidence="1">
    <location>
        <begin position="25"/>
        <end position="163"/>
    </location>
</feature>
<name>A0A4Q2V1Q0_FUSOX</name>
<evidence type="ECO:0000256" key="1">
    <source>
        <dbReference type="SAM" id="SignalP"/>
    </source>
</evidence>
<sequence>MFPRTNLGQIITLFIFALIAPVYSLDCRSIAISSVHSFNIPKRDNCNLYCETGQMTRDFSSKLVVNDPCQGDDGFSTFVTDIRSMPCVTGCGEAQTCRCSVRTTAFRVHKDNQYRPDTGLVSCKLADYVARVTKRPFVAPGQSGTGYYSLGFVSNDDVHCAHQ</sequence>
<accession>A0A4Q2V1Q0</accession>
<proteinExistence type="predicted"/>
<dbReference type="AlphaFoldDB" id="A0A4Q2V1Q0"/>
<feature type="signal peptide" evidence="1">
    <location>
        <begin position="1"/>
        <end position="24"/>
    </location>
</feature>
<evidence type="ECO:0000313" key="2">
    <source>
        <dbReference type="EMBL" id="RYC78709.1"/>
    </source>
</evidence>
<organism evidence="2 3">
    <name type="scientific">Fusarium oxysporum f. sp. narcissi</name>
    <dbReference type="NCBI Taxonomy" id="451672"/>
    <lineage>
        <taxon>Eukaryota</taxon>
        <taxon>Fungi</taxon>
        <taxon>Dikarya</taxon>
        <taxon>Ascomycota</taxon>
        <taxon>Pezizomycotina</taxon>
        <taxon>Sordariomycetes</taxon>
        <taxon>Hypocreomycetidae</taxon>
        <taxon>Hypocreales</taxon>
        <taxon>Nectriaceae</taxon>
        <taxon>Fusarium</taxon>
        <taxon>Fusarium oxysporum species complex</taxon>
    </lineage>
</organism>
<keyword evidence="1" id="KW-0732">Signal</keyword>
<protein>
    <submittedName>
        <fullName evidence="2">Uncharacterized protein</fullName>
    </submittedName>
</protein>